<dbReference type="GO" id="GO:0032511">
    <property type="term" value="P:late endosome to vacuole transport via multivesicular body sorting pathway"/>
    <property type="evidence" value="ECO:0007669"/>
    <property type="project" value="TreeGrafter"/>
</dbReference>
<feature type="transmembrane region" description="Helical" evidence="8">
    <location>
        <begin position="328"/>
        <end position="352"/>
    </location>
</feature>
<evidence type="ECO:0000256" key="4">
    <source>
        <dbReference type="ARBA" id="ARBA00022989"/>
    </source>
</evidence>
<keyword evidence="3 8" id="KW-0812">Transmembrane</keyword>
<keyword evidence="9" id="KW-0732">Signal</keyword>
<evidence type="ECO:0000256" key="3">
    <source>
        <dbReference type="ARBA" id="ARBA00022692"/>
    </source>
</evidence>
<dbReference type="AlphaFoldDB" id="A0AA39LFE7"/>
<feature type="domain" description="Pepsin inhibitor-3-like repeated" evidence="10">
    <location>
        <begin position="138"/>
        <end position="177"/>
    </location>
</feature>
<evidence type="ECO:0000313" key="11">
    <source>
        <dbReference type="EMBL" id="KAK0395268.1"/>
    </source>
</evidence>
<dbReference type="PANTHER" id="PTHR12050:SF0">
    <property type="entry name" value="RH04491P"/>
    <property type="match status" value="1"/>
</dbReference>
<accession>A0AA39LFE7</accession>
<evidence type="ECO:0000256" key="6">
    <source>
        <dbReference type="SAM" id="Coils"/>
    </source>
</evidence>
<feature type="transmembrane region" description="Helical" evidence="8">
    <location>
        <begin position="393"/>
        <end position="413"/>
    </location>
</feature>
<comment type="caution">
    <text evidence="11">The sequence shown here is derived from an EMBL/GenBank/DDBJ whole genome shotgun (WGS) entry which is preliminary data.</text>
</comment>
<dbReference type="PANTHER" id="PTHR12050">
    <property type="entry name" value="LEPTIN RECEPTOR-RELATED"/>
    <property type="match status" value="1"/>
</dbReference>
<dbReference type="SUPFAM" id="SSF55149">
    <property type="entry name" value="Pepsin inhibitor-3"/>
    <property type="match status" value="1"/>
</dbReference>
<dbReference type="EMBL" id="JAUCMV010000005">
    <property type="protein sequence ID" value="KAK0395268.1"/>
    <property type="molecule type" value="Genomic_DNA"/>
</dbReference>
<dbReference type="GO" id="GO:0016020">
    <property type="term" value="C:membrane"/>
    <property type="evidence" value="ECO:0007669"/>
    <property type="project" value="UniProtKB-SubCell"/>
</dbReference>
<dbReference type="InterPro" id="IPR007262">
    <property type="entry name" value="Vps55/LEPROT"/>
</dbReference>
<name>A0AA39LFE7_9BILA</name>
<dbReference type="Proteomes" id="UP001175271">
    <property type="component" value="Unassembled WGS sequence"/>
</dbReference>
<keyword evidence="4 8" id="KW-1133">Transmembrane helix</keyword>
<evidence type="ECO:0000256" key="1">
    <source>
        <dbReference type="ARBA" id="ARBA00004141"/>
    </source>
</evidence>
<dbReference type="GO" id="GO:0005768">
    <property type="term" value="C:endosome"/>
    <property type="evidence" value="ECO:0007669"/>
    <property type="project" value="TreeGrafter"/>
</dbReference>
<organism evidence="11 12">
    <name type="scientific">Steinernema hermaphroditum</name>
    <dbReference type="NCBI Taxonomy" id="289476"/>
    <lineage>
        <taxon>Eukaryota</taxon>
        <taxon>Metazoa</taxon>
        <taxon>Ecdysozoa</taxon>
        <taxon>Nematoda</taxon>
        <taxon>Chromadorea</taxon>
        <taxon>Rhabditida</taxon>
        <taxon>Tylenchina</taxon>
        <taxon>Panagrolaimomorpha</taxon>
        <taxon>Strongyloidoidea</taxon>
        <taxon>Steinernematidae</taxon>
        <taxon>Steinernema</taxon>
    </lineage>
</organism>
<feature type="transmembrane region" description="Helical" evidence="8">
    <location>
        <begin position="359"/>
        <end position="381"/>
    </location>
</feature>
<dbReference type="InterPro" id="IPR038412">
    <property type="entry name" value="Pepsin-I3_sf"/>
</dbReference>
<dbReference type="Pfam" id="PF06394">
    <property type="entry name" value="Pepsin-I3"/>
    <property type="match status" value="2"/>
</dbReference>
<dbReference type="Pfam" id="PF04133">
    <property type="entry name" value="Vps55"/>
    <property type="match status" value="1"/>
</dbReference>
<feature type="domain" description="Pepsin inhibitor-3-like repeated" evidence="10">
    <location>
        <begin position="211"/>
        <end position="270"/>
    </location>
</feature>
<evidence type="ECO:0000256" key="7">
    <source>
        <dbReference type="SAM" id="MobiDB-lite"/>
    </source>
</evidence>
<evidence type="ECO:0000313" key="12">
    <source>
        <dbReference type="Proteomes" id="UP001175271"/>
    </source>
</evidence>
<evidence type="ECO:0000256" key="5">
    <source>
        <dbReference type="ARBA" id="ARBA00023136"/>
    </source>
</evidence>
<reference evidence="11" key="1">
    <citation type="submission" date="2023-06" db="EMBL/GenBank/DDBJ databases">
        <title>Genomic analysis of the entomopathogenic nematode Steinernema hermaphroditum.</title>
        <authorList>
            <person name="Schwarz E.M."/>
            <person name="Heppert J.K."/>
            <person name="Baniya A."/>
            <person name="Schwartz H.T."/>
            <person name="Tan C.-H."/>
            <person name="Antoshechkin I."/>
            <person name="Sternberg P.W."/>
            <person name="Goodrich-Blair H."/>
            <person name="Dillman A.R."/>
        </authorList>
    </citation>
    <scope>NUCLEOTIDE SEQUENCE</scope>
    <source>
        <strain evidence="11">PS9179</strain>
        <tissue evidence="11">Whole animal</tissue>
    </source>
</reference>
<gene>
    <name evidence="11" type="ORF">QR680_001194</name>
</gene>
<comment type="subcellular location">
    <subcellularLocation>
        <location evidence="1">Membrane</location>
        <topology evidence="1">Multi-pass membrane protein</topology>
    </subcellularLocation>
</comment>
<keyword evidence="12" id="KW-1185">Reference proteome</keyword>
<feature type="transmembrane region" description="Helical" evidence="8">
    <location>
        <begin position="420"/>
        <end position="443"/>
    </location>
</feature>
<feature type="compositionally biased region" description="Low complexity" evidence="7">
    <location>
        <begin position="88"/>
        <end position="107"/>
    </location>
</feature>
<comment type="similarity">
    <text evidence="2">Belongs to the OB-RGRP/VPS55 family.</text>
</comment>
<feature type="chain" id="PRO_5041328436" description="Pepsin inhibitor-3-like repeated domain-containing protein" evidence="9">
    <location>
        <begin position="21"/>
        <end position="457"/>
    </location>
</feature>
<protein>
    <recommendedName>
        <fullName evidence="10">Pepsin inhibitor-3-like repeated domain-containing protein</fullName>
    </recommendedName>
</protein>
<feature type="signal peptide" evidence="9">
    <location>
        <begin position="1"/>
        <end position="20"/>
    </location>
</feature>
<feature type="coiled-coil region" evidence="6">
    <location>
        <begin position="156"/>
        <end position="183"/>
    </location>
</feature>
<feature type="region of interest" description="Disordered" evidence="7">
    <location>
        <begin position="68"/>
        <end position="119"/>
    </location>
</feature>
<proteinExistence type="inferred from homology"/>
<feature type="compositionally biased region" description="Low complexity" evidence="7">
    <location>
        <begin position="68"/>
        <end position="79"/>
    </location>
</feature>
<sequence>MRWSFVALFFTLFIVSFSFGYTTTHRPTTRRATTPPSYHAPASSYASSYAGPSGAYASSYAGSSAHSDTSPYSSHTSSSKNKDGDTHYSYSYSSRSSNPRGGYSSYSSHHESSSYHSYGRPPPEALQMMRVPFRNSLCTVTANLLYANGYFVREITLAEQQELADYEANMDNYNKLIADFFRETYTSHGNFNWLLGGRMSSRVPHHTAPRRPSAPSFCTGRDTVVHRFGGCVVQNYRVYIGSLYVRQLNNEEMRELDEFEYKMREYHQGLIDGYRKASGLWRLSEDYSIPFHYRAWDATNGTSSEDVEEVTTTTFPPQITEIQQPVTVATTVVLLALAGVVGLTLLVLGCALSDFGSWWPMFVITFYILVPIPLMIARHYNEDMTGTSACIEFALFATTGIVISAFALPLVLAHVSVIKWGACFCANLGSVVMFSTIWAYYYLHREDDSGGWNAQLF</sequence>
<dbReference type="InterPro" id="IPR010480">
    <property type="entry name" value="Pepsin-I3"/>
</dbReference>
<evidence type="ECO:0000256" key="8">
    <source>
        <dbReference type="SAM" id="Phobius"/>
    </source>
</evidence>
<dbReference type="Gene3D" id="3.30.1120.50">
    <property type="entry name" value="Pepsin inhibitor-3"/>
    <property type="match status" value="2"/>
</dbReference>
<evidence type="ECO:0000256" key="9">
    <source>
        <dbReference type="SAM" id="SignalP"/>
    </source>
</evidence>
<keyword evidence="5 8" id="KW-0472">Membrane</keyword>
<evidence type="ECO:0000259" key="10">
    <source>
        <dbReference type="Pfam" id="PF06394"/>
    </source>
</evidence>
<evidence type="ECO:0000256" key="2">
    <source>
        <dbReference type="ARBA" id="ARBA00005645"/>
    </source>
</evidence>
<keyword evidence="6" id="KW-0175">Coiled coil</keyword>